<dbReference type="OrthoDB" id="4072855at2759"/>
<keyword evidence="5" id="KW-0539">Nucleus</keyword>
<evidence type="ECO:0000256" key="3">
    <source>
        <dbReference type="ARBA" id="ARBA00005459"/>
    </source>
</evidence>
<dbReference type="PANTHER" id="PTHR28081">
    <property type="entry name" value="DAMAGE-REGULATED IMPORT FACILITATOR 1-RELATED"/>
    <property type="match status" value="1"/>
</dbReference>
<keyword evidence="8" id="KW-1185">Reference proteome</keyword>
<dbReference type="RefSeq" id="XP_008088122.1">
    <property type="nucleotide sequence ID" value="XM_008089931.1"/>
</dbReference>
<dbReference type="eggNOG" id="ENOG502S8VH">
    <property type="taxonomic scope" value="Eukaryota"/>
</dbReference>
<dbReference type="GO" id="GO:0005634">
    <property type="term" value="C:nucleus"/>
    <property type="evidence" value="ECO:0007669"/>
    <property type="project" value="UniProtKB-SubCell"/>
</dbReference>
<reference evidence="7 8" key="1">
    <citation type="journal article" date="2013" name="BMC Genomics">
        <title>Genomics-driven discovery of the pneumocandin biosynthetic gene cluster in the fungus Glarea lozoyensis.</title>
        <authorList>
            <person name="Chen L."/>
            <person name="Yue Q."/>
            <person name="Zhang X."/>
            <person name="Xiang M."/>
            <person name="Wang C."/>
            <person name="Li S."/>
            <person name="Che Y."/>
            <person name="Ortiz-Lopez F.J."/>
            <person name="Bills G.F."/>
            <person name="Liu X."/>
            <person name="An Z."/>
        </authorList>
    </citation>
    <scope>NUCLEOTIDE SEQUENCE [LARGE SCALE GENOMIC DNA]</scope>
    <source>
        <strain evidence="8">ATCC 20868 / MF5171</strain>
    </source>
</reference>
<dbReference type="GeneID" id="19470829"/>
<organism evidence="7 8">
    <name type="scientific">Glarea lozoyensis (strain ATCC 20868 / MF5171)</name>
    <dbReference type="NCBI Taxonomy" id="1116229"/>
    <lineage>
        <taxon>Eukaryota</taxon>
        <taxon>Fungi</taxon>
        <taxon>Dikarya</taxon>
        <taxon>Ascomycota</taxon>
        <taxon>Pezizomycotina</taxon>
        <taxon>Leotiomycetes</taxon>
        <taxon>Helotiales</taxon>
        <taxon>Helotiaceae</taxon>
        <taxon>Glarea</taxon>
    </lineage>
</organism>
<dbReference type="GO" id="GO:0008104">
    <property type="term" value="P:intracellular protein localization"/>
    <property type="evidence" value="ECO:0007669"/>
    <property type="project" value="TreeGrafter"/>
</dbReference>
<feature type="region of interest" description="Disordered" evidence="6">
    <location>
        <begin position="1"/>
        <end position="47"/>
    </location>
</feature>
<dbReference type="KEGG" id="glz:GLAREA_11788"/>
<dbReference type="Pfam" id="PF08591">
    <property type="entry name" value="RNR_inhib"/>
    <property type="match status" value="1"/>
</dbReference>
<dbReference type="Proteomes" id="UP000016922">
    <property type="component" value="Unassembled WGS sequence"/>
</dbReference>
<sequence length="255" mass="27770">MAHHHQAKRPYNGSQPAITSYFSSNGTYTHSSSHAPDTRPQPPATVQSNLLSVGMRVRKSVPGGYKTGSPYSSFALFSDPSIKNPESQTSSPKIKKGSRPRARELTPFCGILKVGGMAQQAWGIYNPSGHGQEYDEAHMSTEEEDEDECPFLSQSSTISSSSVQTPVAKYPIFGNQNPGNKRRFDEDEVDVMVHHSGFGDRILAKPKRKKGELNTKLGIGRVPVMGFGQENGAGDFEDAEFLDYELAGEVEMGGV</sequence>
<dbReference type="PANTHER" id="PTHR28081:SF1">
    <property type="entry name" value="DAMAGE-REGULATED IMPORT FACILITATOR 1"/>
    <property type="match status" value="1"/>
</dbReference>
<keyword evidence="4" id="KW-0963">Cytoplasm</keyword>
<dbReference type="InterPro" id="IPR013900">
    <property type="entry name" value="RNR_inhibitor"/>
</dbReference>
<dbReference type="OMA" id="PFCGINR"/>
<dbReference type="AlphaFoldDB" id="S3CFD7"/>
<dbReference type="GO" id="GO:0005737">
    <property type="term" value="C:cytoplasm"/>
    <property type="evidence" value="ECO:0007669"/>
    <property type="project" value="UniProtKB-SubCell"/>
</dbReference>
<evidence type="ECO:0000313" key="7">
    <source>
        <dbReference type="EMBL" id="EPE25207.1"/>
    </source>
</evidence>
<feature type="region of interest" description="Disordered" evidence="6">
    <location>
        <begin position="77"/>
        <end position="102"/>
    </location>
</feature>
<comment type="similarity">
    <text evidence="3">Belongs to the DIF1/spd1 family.</text>
</comment>
<evidence type="ECO:0000256" key="1">
    <source>
        <dbReference type="ARBA" id="ARBA00004123"/>
    </source>
</evidence>
<evidence type="ECO:0000256" key="2">
    <source>
        <dbReference type="ARBA" id="ARBA00004496"/>
    </source>
</evidence>
<evidence type="ECO:0000313" key="8">
    <source>
        <dbReference type="Proteomes" id="UP000016922"/>
    </source>
</evidence>
<evidence type="ECO:0000256" key="4">
    <source>
        <dbReference type="ARBA" id="ARBA00022490"/>
    </source>
</evidence>
<evidence type="ECO:0000256" key="5">
    <source>
        <dbReference type="ARBA" id="ARBA00023242"/>
    </source>
</evidence>
<name>S3CFD7_GLAL2</name>
<dbReference type="GO" id="GO:1990846">
    <property type="term" value="F:ribonucleoside-diphosphate reductase inhibitor activity"/>
    <property type="evidence" value="ECO:0007669"/>
    <property type="project" value="TreeGrafter"/>
</dbReference>
<dbReference type="EMBL" id="KE145372">
    <property type="protein sequence ID" value="EPE25207.1"/>
    <property type="molecule type" value="Genomic_DNA"/>
</dbReference>
<protein>
    <submittedName>
        <fullName evidence="7">Uncharacterized protein</fullName>
    </submittedName>
</protein>
<accession>S3CFD7</accession>
<feature type="compositionally biased region" description="Polar residues" evidence="6">
    <location>
        <begin position="12"/>
        <end position="35"/>
    </location>
</feature>
<gene>
    <name evidence="7" type="ORF">GLAREA_11788</name>
</gene>
<proteinExistence type="inferred from homology"/>
<evidence type="ECO:0000256" key="6">
    <source>
        <dbReference type="SAM" id="MobiDB-lite"/>
    </source>
</evidence>
<comment type="subcellular location">
    <subcellularLocation>
        <location evidence="2">Cytoplasm</location>
    </subcellularLocation>
    <subcellularLocation>
        <location evidence="1">Nucleus</location>
    </subcellularLocation>
</comment>
<dbReference type="HOGENOM" id="CLU_050885_2_0_1"/>